<dbReference type="RefSeq" id="WP_207674089.1">
    <property type="nucleotide sequence ID" value="NZ_JAFREM010000020.1"/>
</dbReference>
<feature type="transmembrane region" description="Helical" evidence="1">
    <location>
        <begin position="104"/>
        <end position="130"/>
    </location>
</feature>
<name>A0ABS3LBZ8_9ENTE</name>
<organism evidence="2 3">
    <name type="scientific">Candidatus Enterococcus moelleringii</name>
    <dbReference type="NCBI Taxonomy" id="2815325"/>
    <lineage>
        <taxon>Bacteria</taxon>
        <taxon>Bacillati</taxon>
        <taxon>Bacillota</taxon>
        <taxon>Bacilli</taxon>
        <taxon>Lactobacillales</taxon>
        <taxon>Enterococcaceae</taxon>
        <taxon>Enterococcus</taxon>
    </lineage>
</organism>
<feature type="transmembrane region" description="Helical" evidence="1">
    <location>
        <begin position="142"/>
        <end position="164"/>
    </location>
</feature>
<protein>
    <submittedName>
        <fullName evidence="2">ABC transporter permease</fullName>
    </submittedName>
</protein>
<dbReference type="EMBL" id="JAFREM010000020">
    <property type="protein sequence ID" value="MBO1307161.1"/>
    <property type="molecule type" value="Genomic_DNA"/>
</dbReference>
<evidence type="ECO:0000313" key="2">
    <source>
        <dbReference type="EMBL" id="MBO1307161.1"/>
    </source>
</evidence>
<evidence type="ECO:0000313" key="3">
    <source>
        <dbReference type="Proteomes" id="UP000664601"/>
    </source>
</evidence>
<keyword evidence="1" id="KW-0472">Membrane</keyword>
<dbReference type="Pfam" id="PF12730">
    <property type="entry name" value="ABC2_membrane_4"/>
    <property type="match status" value="1"/>
</dbReference>
<feature type="transmembrane region" description="Helical" evidence="1">
    <location>
        <begin position="171"/>
        <end position="191"/>
    </location>
</feature>
<feature type="transmembrane region" description="Helical" evidence="1">
    <location>
        <begin position="215"/>
        <end position="236"/>
    </location>
</feature>
<evidence type="ECO:0000256" key="1">
    <source>
        <dbReference type="SAM" id="Phobius"/>
    </source>
</evidence>
<comment type="caution">
    <text evidence="2">The sequence shown here is derived from an EMBL/GenBank/DDBJ whole genome shotgun (WGS) entry which is preliminary data.</text>
</comment>
<gene>
    <name evidence="2" type="ORF">JZO70_13370</name>
</gene>
<keyword evidence="1" id="KW-1133">Transmembrane helix</keyword>
<accession>A0ABS3LBZ8</accession>
<reference evidence="2 3" key="1">
    <citation type="submission" date="2021-03" db="EMBL/GenBank/DDBJ databases">
        <title>Enterococcal diversity collection.</title>
        <authorList>
            <person name="Gilmore M.S."/>
            <person name="Schwartzman J."/>
            <person name="Van Tyne D."/>
            <person name="Martin M."/>
            <person name="Earl A.M."/>
            <person name="Manson A.L."/>
            <person name="Straub T."/>
            <person name="Salamzade R."/>
            <person name="Saavedra J."/>
            <person name="Lebreton F."/>
            <person name="Prichula J."/>
            <person name="Schaufler K."/>
            <person name="Gaca A."/>
            <person name="Sgardioli B."/>
            <person name="Wagenaar J."/>
            <person name="Strong T."/>
        </authorList>
    </citation>
    <scope>NUCLEOTIDE SEQUENCE [LARGE SCALE GENOMIC DNA]</scope>
    <source>
        <strain evidence="2 3">669A</strain>
    </source>
</reference>
<sequence>MLNILANERMKLKRNKLLPACSLIALLIPVLMVLADLREQESITEMMSGIEWLRRLIIPIQIIVYPVLSGFVLTFLVQKEYVEHTMINTLTAPINRVKFLLGKYLVWTMWFLLISIGFTIVACGGYAILFGTSELNSSLGEIIELCLKTGLLSLLSMSPMLIVCVLQRSTFYPSLLFSCGVSGVGFIGLYWSENIRNLIPWSAVTSVTLLDAHGLLPYITIFVCYVVGLLGSSYCFSRQNL</sequence>
<proteinExistence type="predicted"/>
<dbReference type="Proteomes" id="UP000664601">
    <property type="component" value="Unassembled WGS sequence"/>
</dbReference>
<keyword evidence="1" id="KW-0812">Transmembrane</keyword>
<keyword evidence="3" id="KW-1185">Reference proteome</keyword>
<feature type="transmembrane region" description="Helical" evidence="1">
    <location>
        <begin position="56"/>
        <end position="77"/>
    </location>
</feature>